<dbReference type="Gene3D" id="2.60.40.10">
    <property type="entry name" value="Immunoglobulins"/>
    <property type="match status" value="1"/>
</dbReference>
<evidence type="ECO:0000313" key="5">
    <source>
        <dbReference type="EMBL" id="PZO78361.1"/>
    </source>
</evidence>
<dbReference type="AlphaFoldDB" id="A0A2W5B5Z7"/>
<proteinExistence type="inferred from homology"/>
<accession>A0A2W5B5Z7</accession>
<dbReference type="PRINTS" id="PR00133">
    <property type="entry name" value="GLHYDRLASE3"/>
</dbReference>
<organism evidence="5 6">
    <name type="scientific">Sphingomonas hengshuiensis</name>
    <dbReference type="NCBI Taxonomy" id="1609977"/>
    <lineage>
        <taxon>Bacteria</taxon>
        <taxon>Pseudomonadati</taxon>
        <taxon>Pseudomonadota</taxon>
        <taxon>Alphaproteobacteria</taxon>
        <taxon>Sphingomonadales</taxon>
        <taxon>Sphingomonadaceae</taxon>
        <taxon>Sphingomonas</taxon>
    </lineage>
</organism>
<keyword evidence="2" id="KW-0732">Signal</keyword>
<evidence type="ECO:0000256" key="3">
    <source>
        <dbReference type="ARBA" id="ARBA00022801"/>
    </source>
</evidence>
<dbReference type="InterPro" id="IPR002772">
    <property type="entry name" value="Glyco_hydro_3_C"/>
</dbReference>
<comment type="caution">
    <text evidence="5">The sequence shown here is derived from an EMBL/GenBank/DDBJ whole genome shotgun (WGS) entry which is preliminary data.</text>
</comment>
<evidence type="ECO:0000259" key="4">
    <source>
        <dbReference type="PROSITE" id="PS51820"/>
    </source>
</evidence>
<dbReference type="Pfam" id="PF07691">
    <property type="entry name" value="PA14"/>
    <property type="match status" value="1"/>
</dbReference>
<dbReference type="GO" id="GO:0046556">
    <property type="term" value="F:alpha-L-arabinofuranosidase activity"/>
    <property type="evidence" value="ECO:0007669"/>
    <property type="project" value="TreeGrafter"/>
</dbReference>
<reference evidence="5 6" key="1">
    <citation type="submission" date="2017-08" db="EMBL/GenBank/DDBJ databases">
        <title>Infants hospitalized years apart are colonized by the same room-sourced microbial strains.</title>
        <authorList>
            <person name="Brooks B."/>
            <person name="Olm M.R."/>
            <person name="Firek B.A."/>
            <person name="Baker R."/>
            <person name="Thomas B.C."/>
            <person name="Morowitz M.J."/>
            <person name="Banfield J.F."/>
        </authorList>
    </citation>
    <scope>NUCLEOTIDE SEQUENCE [LARGE SCALE GENOMIC DNA]</scope>
    <source>
        <strain evidence="5">S2_018_000_R3_110</strain>
    </source>
</reference>
<dbReference type="InterPro" id="IPR026891">
    <property type="entry name" value="Fn3-like"/>
</dbReference>
<dbReference type="Proteomes" id="UP000248614">
    <property type="component" value="Unassembled WGS sequence"/>
</dbReference>
<dbReference type="InterPro" id="IPR013783">
    <property type="entry name" value="Ig-like_fold"/>
</dbReference>
<evidence type="ECO:0000313" key="6">
    <source>
        <dbReference type="Proteomes" id="UP000248614"/>
    </source>
</evidence>
<dbReference type="Gene3D" id="3.20.20.300">
    <property type="entry name" value="Glycoside hydrolase, family 3, N-terminal domain"/>
    <property type="match status" value="1"/>
</dbReference>
<gene>
    <name evidence="5" type="ORF">DI632_06820</name>
</gene>
<feature type="domain" description="PA14" evidence="4">
    <location>
        <begin position="423"/>
        <end position="580"/>
    </location>
</feature>
<dbReference type="InterPro" id="IPR001764">
    <property type="entry name" value="Glyco_hydro_3_N"/>
</dbReference>
<dbReference type="SUPFAM" id="SSF51445">
    <property type="entry name" value="(Trans)glycosidases"/>
    <property type="match status" value="1"/>
</dbReference>
<name>A0A2W5B5Z7_9SPHN</name>
<evidence type="ECO:0000256" key="1">
    <source>
        <dbReference type="ARBA" id="ARBA00005336"/>
    </source>
</evidence>
<dbReference type="InterPro" id="IPR017853">
    <property type="entry name" value="GH"/>
</dbReference>
<dbReference type="InterPro" id="IPR036881">
    <property type="entry name" value="Glyco_hydro_3_C_sf"/>
</dbReference>
<dbReference type="Pfam" id="PF00933">
    <property type="entry name" value="Glyco_hydro_3"/>
    <property type="match status" value="1"/>
</dbReference>
<dbReference type="SUPFAM" id="SSF56988">
    <property type="entry name" value="Anthrax protective antigen"/>
    <property type="match status" value="1"/>
</dbReference>
<dbReference type="EMBL" id="QFNF01000012">
    <property type="protein sequence ID" value="PZO78361.1"/>
    <property type="molecule type" value="Genomic_DNA"/>
</dbReference>
<comment type="similarity">
    <text evidence="1">Belongs to the glycosyl hydrolase 3 family.</text>
</comment>
<dbReference type="PANTHER" id="PTHR42721:SF3">
    <property type="entry name" value="BETA-D-XYLOSIDASE 5-RELATED"/>
    <property type="match status" value="1"/>
</dbReference>
<dbReference type="Pfam" id="PF14310">
    <property type="entry name" value="Fn3-like"/>
    <property type="match status" value="1"/>
</dbReference>
<dbReference type="SMART" id="SM00758">
    <property type="entry name" value="PA14"/>
    <property type="match status" value="1"/>
</dbReference>
<protein>
    <submittedName>
        <fullName evidence="5">Beta-glucosidase</fullName>
    </submittedName>
</protein>
<sequence>MSILLALLAGAADPDPQIAATIAAMTPAEKAAQLQSAAPAQGDVLPAYDYWNEALHGLARNGMATVFPQAIGLAATWDAPLMERIGTVVSTEARAKYNALPGRNRRRYEGLTIWSPNINIFRDPRWGRGMETYGEDPVLTGAMAVGYIRGLQGPDAAQPRVIATPKHLVAHSGPEAGRDAFSVQTAPYDMEATYLPAFRRALTEGKAQSVMCAYNGIHGVPVCAAGWLFNERLRRDWGWDGLVVSDCDAIGNIAHYQRYAPDNAAGSAAAINAGMDLNCGSAYAALPKALERGLTTQAVVDRALTRTFEARRRLGDAFGAKSRWDTIPASALHTPANRALALEAARKSLVLLQNNGVLPLRRGAKIAVVGPNADSLDVLEANYNGTSADPVTPLHGLAGRFAVAYAQGSTLADGVPLVVPQTAFGAGLKAEFFADPAMTGAPVLTRTDRTIDFNWARTSPAANLPVNRFGVRWTGTLTPPGPGRYTLRIDINRCWDKCSGRDAVRLWVDGRDVLSATGTAAAVEGAANDSKSERTEAVLDFADTTPKPFRLDLTHASTDDSIRLTWIAPADPQRAEAVAAARGADAVVAFVGLSPAVEGEALRLEVAGFSGGDRTDIALPAVQQRLLEAVKATGKPLVVVLLSGSAVAMEWAKQHADAIVAGWYPGEVGGTAIADVLDGTTNPSGRLPVTFYARTSDLPAFVDYNMKGRTYRYFDGTPLWGFGHGLSYTRYAYTDATAPATLAAGRPLTVTVRVTNTGGRAGEEVAQAYLIAPPALNRIGAWNDPVLRHSLVGFRRVALNPGQGRTVTFTLDPRMLSTVSLDGTRAVRPGSYRLFVGGGQPGTTPGQEIAFTITGTQELPK</sequence>
<keyword evidence="3" id="KW-0378">Hydrolase</keyword>
<dbReference type="GO" id="GO:0031222">
    <property type="term" value="P:arabinan catabolic process"/>
    <property type="evidence" value="ECO:0007669"/>
    <property type="project" value="TreeGrafter"/>
</dbReference>
<dbReference type="InterPro" id="IPR011658">
    <property type="entry name" value="PA14_dom"/>
</dbReference>
<dbReference type="PANTHER" id="PTHR42721">
    <property type="entry name" value="SUGAR HYDROLASE-RELATED"/>
    <property type="match status" value="1"/>
</dbReference>
<dbReference type="GO" id="GO:0045493">
    <property type="term" value="P:xylan catabolic process"/>
    <property type="evidence" value="ECO:0007669"/>
    <property type="project" value="InterPro"/>
</dbReference>
<dbReference type="InterPro" id="IPR044993">
    <property type="entry name" value="BXL"/>
</dbReference>
<dbReference type="InterPro" id="IPR036962">
    <property type="entry name" value="Glyco_hydro_3_N_sf"/>
</dbReference>
<dbReference type="GO" id="GO:0009044">
    <property type="term" value="F:xylan 1,4-beta-xylosidase activity"/>
    <property type="evidence" value="ECO:0007669"/>
    <property type="project" value="InterPro"/>
</dbReference>
<dbReference type="SMART" id="SM01217">
    <property type="entry name" value="Fn3_like"/>
    <property type="match status" value="1"/>
</dbReference>
<dbReference type="PROSITE" id="PS51820">
    <property type="entry name" value="PA14"/>
    <property type="match status" value="1"/>
</dbReference>
<dbReference type="Gene3D" id="3.40.50.1700">
    <property type="entry name" value="Glycoside hydrolase family 3 C-terminal domain"/>
    <property type="match status" value="2"/>
</dbReference>
<dbReference type="Pfam" id="PF01915">
    <property type="entry name" value="Glyco_hydro_3_C"/>
    <property type="match status" value="1"/>
</dbReference>
<evidence type="ECO:0000256" key="2">
    <source>
        <dbReference type="ARBA" id="ARBA00022729"/>
    </source>
</evidence>
<dbReference type="SUPFAM" id="SSF52279">
    <property type="entry name" value="Beta-D-glucan exohydrolase, C-terminal domain"/>
    <property type="match status" value="1"/>
</dbReference>
<dbReference type="InterPro" id="IPR037524">
    <property type="entry name" value="PA14/GLEYA"/>
</dbReference>